<evidence type="ECO:0000313" key="1">
    <source>
        <dbReference type="EMBL" id="KAJ0082327.1"/>
    </source>
</evidence>
<comment type="caution">
    <text evidence="1">The sequence shown here is derived from an EMBL/GenBank/DDBJ whole genome shotgun (WGS) entry which is preliminary data.</text>
</comment>
<protein>
    <submittedName>
        <fullName evidence="1">Uncharacterized protein</fullName>
    </submittedName>
</protein>
<evidence type="ECO:0000313" key="2">
    <source>
        <dbReference type="Proteomes" id="UP001164250"/>
    </source>
</evidence>
<reference evidence="2" key="1">
    <citation type="journal article" date="2023" name="G3 (Bethesda)">
        <title>Genome assembly and association tests identify interacting loci associated with vigor, precocity, and sex in interspecific pistachio rootstocks.</title>
        <authorList>
            <person name="Palmer W."/>
            <person name="Jacygrad E."/>
            <person name="Sagayaradj S."/>
            <person name="Cavanaugh K."/>
            <person name="Han R."/>
            <person name="Bertier L."/>
            <person name="Beede B."/>
            <person name="Kafkas S."/>
            <person name="Golino D."/>
            <person name="Preece J."/>
            <person name="Michelmore R."/>
        </authorList>
    </citation>
    <scope>NUCLEOTIDE SEQUENCE [LARGE SCALE GENOMIC DNA]</scope>
</reference>
<sequence length="89" mass="10220">MLDTTISMTLPPPKLQQIFCVAKIIHAKISRLVILTWCTRDLNQVQQHLSVQTLKRSSKENISQPFASRLSRLSVNICFFVIFFSESII</sequence>
<keyword evidence="2" id="KW-1185">Reference proteome</keyword>
<dbReference type="EMBL" id="CM047908">
    <property type="protein sequence ID" value="KAJ0082327.1"/>
    <property type="molecule type" value="Genomic_DNA"/>
</dbReference>
<proteinExistence type="predicted"/>
<name>A0ACC1A7Q7_9ROSI</name>
<gene>
    <name evidence="1" type="ORF">Patl1_09774</name>
</gene>
<organism evidence="1 2">
    <name type="scientific">Pistacia atlantica</name>
    <dbReference type="NCBI Taxonomy" id="434234"/>
    <lineage>
        <taxon>Eukaryota</taxon>
        <taxon>Viridiplantae</taxon>
        <taxon>Streptophyta</taxon>
        <taxon>Embryophyta</taxon>
        <taxon>Tracheophyta</taxon>
        <taxon>Spermatophyta</taxon>
        <taxon>Magnoliopsida</taxon>
        <taxon>eudicotyledons</taxon>
        <taxon>Gunneridae</taxon>
        <taxon>Pentapetalae</taxon>
        <taxon>rosids</taxon>
        <taxon>malvids</taxon>
        <taxon>Sapindales</taxon>
        <taxon>Anacardiaceae</taxon>
        <taxon>Pistacia</taxon>
    </lineage>
</organism>
<dbReference type="Proteomes" id="UP001164250">
    <property type="component" value="Chromosome 12"/>
</dbReference>
<accession>A0ACC1A7Q7</accession>